<name>A0A0M4DGX7_STRPR</name>
<evidence type="ECO:0000256" key="1">
    <source>
        <dbReference type="ARBA" id="ARBA00038396"/>
    </source>
</evidence>
<dbReference type="Pfam" id="PF04820">
    <property type="entry name" value="Trp_halogenase"/>
    <property type="match status" value="2"/>
</dbReference>
<dbReference type="InterPro" id="IPR036188">
    <property type="entry name" value="FAD/NAD-bd_sf"/>
</dbReference>
<dbReference type="PATRIC" id="fig|38300.4.peg.7244"/>
<proteinExistence type="inferred from homology"/>
<dbReference type="Gene3D" id="3.30.9.100">
    <property type="match status" value="1"/>
</dbReference>
<dbReference type="GO" id="GO:0004497">
    <property type="term" value="F:monooxygenase activity"/>
    <property type="evidence" value="ECO:0007669"/>
    <property type="project" value="InterPro"/>
</dbReference>
<dbReference type="AlphaFoldDB" id="A0A0M4DGX7"/>
<protein>
    <submittedName>
        <fullName evidence="2">Dehydrogenase flavoprotein LodB</fullName>
    </submittedName>
</protein>
<dbReference type="InterPro" id="IPR006905">
    <property type="entry name" value="Flavin_halogenase"/>
</dbReference>
<accession>A0A0M4DGX7</accession>
<dbReference type="InterPro" id="IPR050816">
    <property type="entry name" value="Flavin-dep_Halogenase_NPB"/>
</dbReference>
<dbReference type="STRING" id="38300.SPRI_6921"/>
<dbReference type="PANTHER" id="PTHR43747">
    <property type="entry name" value="FAD-BINDING PROTEIN"/>
    <property type="match status" value="1"/>
</dbReference>
<gene>
    <name evidence="2" type="ORF">SPRI_6921</name>
</gene>
<dbReference type="OMA" id="DGRCYWQ"/>
<dbReference type="Gene3D" id="3.50.50.60">
    <property type="entry name" value="FAD/NAD(P)-binding domain"/>
    <property type="match status" value="1"/>
</dbReference>
<dbReference type="SUPFAM" id="SSF51905">
    <property type="entry name" value="FAD/NAD(P)-binding domain"/>
    <property type="match status" value="1"/>
</dbReference>
<sequence>MLVAGAGPGGSAAALTLAAAGADVVLVHQERRAAWHVGESLAPTARPLLARLGVLDRVTEHGHEPWYGTRSAWGREDVTASDFIGGPYGSGWLLDRRLFDASLRDAACEAGADHHDGSVTAVVRAGNLWRVSVSGTEIVAPYLIDATGGRARIARRVGARVVATDHLVAVAAVLPRRCPQRNTASDDTERTSLVESAAFGWWYTAPLPYGQDIVVAVTDADLIAPTGLRTPAGWLSALTATRQVSARLNADGVGPPHRLAVLRAGTSRVAPSAGHGWAAVGDAATATDPIAARGITAALATGISAGSAVTADAQGDRCALERYADLTAAVHAEFLQARTVCYRAGRQWDTPFWTRRTDGRPVDSVTGGEPSVNELTPA</sequence>
<dbReference type="PANTHER" id="PTHR43747:SF1">
    <property type="entry name" value="SLR1998 PROTEIN"/>
    <property type="match status" value="1"/>
</dbReference>
<dbReference type="KEGG" id="spri:SPRI_6921"/>
<dbReference type="EMBL" id="CP011340">
    <property type="protein sequence ID" value="ALC25227.1"/>
    <property type="molecule type" value="Genomic_DNA"/>
</dbReference>
<dbReference type="Proteomes" id="UP000060513">
    <property type="component" value="Chromosome"/>
</dbReference>
<reference evidence="2 3" key="1">
    <citation type="submission" date="2015-08" db="EMBL/GenBank/DDBJ databases">
        <title>Genome sequence of the pristinamycin over-producing bacterium Streptomyces pristinaespiralis HCCB10218.</title>
        <authorList>
            <person name="Tian J."/>
            <person name="Yang J."/>
            <person name="Li L."/>
            <person name="Ruan L."/>
            <person name="Wei W."/>
            <person name="Zheng G."/>
            <person name="Wei Z."/>
            <person name="Yang S."/>
            <person name="Ge M."/>
            <person name="Jiang W."/>
            <person name="Lu Y."/>
        </authorList>
    </citation>
    <scope>NUCLEOTIDE SEQUENCE [LARGE SCALE GENOMIC DNA]</scope>
    <source>
        <strain evidence="2 3">HCCB 10218</strain>
    </source>
</reference>
<comment type="similarity">
    <text evidence="1">Belongs to the flavin-dependent halogenase family. Bacterial tryptophan halogenase subfamily.</text>
</comment>
<dbReference type="OrthoDB" id="9799983at2"/>
<dbReference type="GeneID" id="97232044"/>
<dbReference type="RefSeq" id="WP_005321283.1">
    <property type="nucleotide sequence ID" value="NZ_CP011340.1"/>
</dbReference>
<evidence type="ECO:0000313" key="2">
    <source>
        <dbReference type="EMBL" id="ALC25227.1"/>
    </source>
</evidence>
<organism evidence="2">
    <name type="scientific">Streptomyces pristinaespiralis</name>
    <dbReference type="NCBI Taxonomy" id="38300"/>
    <lineage>
        <taxon>Bacteria</taxon>
        <taxon>Bacillati</taxon>
        <taxon>Actinomycetota</taxon>
        <taxon>Actinomycetes</taxon>
        <taxon>Kitasatosporales</taxon>
        <taxon>Streptomycetaceae</taxon>
        <taxon>Streptomyces</taxon>
    </lineage>
</organism>
<evidence type="ECO:0000313" key="3">
    <source>
        <dbReference type="Proteomes" id="UP000060513"/>
    </source>
</evidence>